<accession>A0ACB9FEN7</accession>
<reference evidence="2" key="1">
    <citation type="journal article" date="2022" name="Mol. Ecol. Resour.">
        <title>The genomes of chicory, endive, great burdock and yacon provide insights into Asteraceae palaeo-polyploidization history and plant inulin production.</title>
        <authorList>
            <person name="Fan W."/>
            <person name="Wang S."/>
            <person name="Wang H."/>
            <person name="Wang A."/>
            <person name="Jiang F."/>
            <person name="Liu H."/>
            <person name="Zhao H."/>
            <person name="Xu D."/>
            <person name="Zhang Y."/>
        </authorList>
    </citation>
    <scope>NUCLEOTIDE SEQUENCE [LARGE SCALE GENOMIC DNA]</scope>
    <source>
        <strain evidence="2">cv. Niubang</strain>
    </source>
</reference>
<dbReference type="EMBL" id="CM042047">
    <property type="protein sequence ID" value="KAI3769622.1"/>
    <property type="molecule type" value="Genomic_DNA"/>
</dbReference>
<protein>
    <submittedName>
        <fullName evidence="1">Uncharacterized protein</fullName>
    </submittedName>
</protein>
<keyword evidence="2" id="KW-1185">Reference proteome</keyword>
<evidence type="ECO:0000313" key="1">
    <source>
        <dbReference type="EMBL" id="KAI3769622.1"/>
    </source>
</evidence>
<dbReference type="Proteomes" id="UP001055879">
    <property type="component" value="Linkage Group LG01"/>
</dbReference>
<sequence length="80" mass="9484">MHTVKRVFVCESVREEEFYMILLFIPFLLLFYCNTHGVTGLIKYLQGLERGLHEEMRQFSTVLSFNQFPDRGFAVISFRS</sequence>
<gene>
    <name evidence="1" type="ORF">L6452_00731</name>
</gene>
<reference evidence="1 2" key="2">
    <citation type="journal article" date="2022" name="Mol. Ecol. Resour.">
        <title>The genomes of chicory, endive, great burdock and yacon provide insights into Asteraceae paleo-polyploidization history and plant inulin production.</title>
        <authorList>
            <person name="Fan W."/>
            <person name="Wang S."/>
            <person name="Wang H."/>
            <person name="Wang A."/>
            <person name="Jiang F."/>
            <person name="Liu H."/>
            <person name="Zhao H."/>
            <person name="Xu D."/>
            <person name="Zhang Y."/>
        </authorList>
    </citation>
    <scope>NUCLEOTIDE SEQUENCE [LARGE SCALE GENOMIC DNA]</scope>
    <source>
        <strain evidence="2">cv. Niubang</strain>
    </source>
</reference>
<evidence type="ECO:0000313" key="2">
    <source>
        <dbReference type="Proteomes" id="UP001055879"/>
    </source>
</evidence>
<proteinExistence type="predicted"/>
<organism evidence="1 2">
    <name type="scientific">Arctium lappa</name>
    <name type="common">Greater burdock</name>
    <name type="synonym">Lappa major</name>
    <dbReference type="NCBI Taxonomy" id="4217"/>
    <lineage>
        <taxon>Eukaryota</taxon>
        <taxon>Viridiplantae</taxon>
        <taxon>Streptophyta</taxon>
        <taxon>Embryophyta</taxon>
        <taxon>Tracheophyta</taxon>
        <taxon>Spermatophyta</taxon>
        <taxon>Magnoliopsida</taxon>
        <taxon>eudicotyledons</taxon>
        <taxon>Gunneridae</taxon>
        <taxon>Pentapetalae</taxon>
        <taxon>asterids</taxon>
        <taxon>campanulids</taxon>
        <taxon>Asterales</taxon>
        <taxon>Asteraceae</taxon>
        <taxon>Carduoideae</taxon>
        <taxon>Cardueae</taxon>
        <taxon>Arctiinae</taxon>
        <taxon>Arctium</taxon>
    </lineage>
</organism>
<name>A0ACB9FEN7_ARCLA</name>
<comment type="caution">
    <text evidence="1">The sequence shown here is derived from an EMBL/GenBank/DDBJ whole genome shotgun (WGS) entry which is preliminary data.</text>
</comment>